<dbReference type="Proteomes" id="UP000612893">
    <property type="component" value="Unassembled WGS sequence"/>
</dbReference>
<sequence length="377" mass="38737">MTEARLVAADALRAFTFEAVLAMGAASETAGEVARHLVMANLSGHDSHGVLRLAQYVAEQDAGQLFPEAEVELVRATPVCALFDAKRGFGQRSTMVATEWVISQAREHGLAAAAVRHSTHIGRLGEYTERLAGAGLIGVVTVGIAGPGSGRVAPFGGMTPFLGTNPWSIGVPAGGRPPLIFDAATSSVAEGKVRLALAKGAEAPEGAVLDPAGRHSRDPAQLYAGGTLTLLGGELAGHKGYGLSLAAALVGGLSMIDDLQPTSAGTMQRQPAGWSQRLSGVFLVGIDPAAFGDALEYQRRVAVVLDAAAEQPARPGVERVMVAGDPERASREVRLREGIPLPPAIWEALSVTAARFGLQLPGGAAPGHPPSQGGLAN</sequence>
<dbReference type="PANTHER" id="PTHR11091">
    <property type="entry name" value="OXIDOREDUCTASE-RELATED"/>
    <property type="match status" value="1"/>
</dbReference>
<keyword evidence="4" id="KW-1185">Reference proteome</keyword>
<keyword evidence="2" id="KW-0560">Oxidoreductase</keyword>
<dbReference type="RefSeq" id="WP_338199576.1">
    <property type="nucleotide sequence ID" value="NZ_JAEKNR010000060.1"/>
</dbReference>
<dbReference type="AlphaFoldDB" id="A0A934N6A4"/>
<evidence type="ECO:0000256" key="1">
    <source>
        <dbReference type="ARBA" id="ARBA00006056"/>
    </source>
</evidence>
<dbReference type="Gene3D" id="1.10.1530.10">
    <property type="match status" value="1"/>
</dbReference>
<reference evidence="3" key="1">
    <citation type="submission" date="2020-10" db="EMBL/GenBank/DDBJ databases">
        <title>Ca. Dormibacterota MAGs.</title>
        <authorList>
            <person name="Montgomery K."/>
        </authorList>
    </citation>
    <scope>NUCLEOTIDE SEQUENCE [LARGE SCALE GENOMIC DNA]</scope>
    <source>
        <strain evidence="3">SC8812_S17_10</strain>
    </source>
</reference>
<evidence type="ECO:0000313" key="4">
    <source>
        <dbReference type="Proteomes" id="UP000612893"/>
    </source>
</evidence>
<comment type="caution">
    <text evidence="3">The sequence shown here is derived from an EMBL/GenBank/DDBJ whole genome shotgun (WGS) entry which is preliminary data.</text>
</comment>
<name>A0A934N6A4_9BACT</name>
<comment type="similarity">
    <text evidence="1">Belongs to the LDH2/MDH2 oxidoreductase family.</text>
</comment>
<dbReference type="InterPro" id="IPR043143">
    <property type="entry name" value="Mal/L-sulf/L-lact_DH-like_NADP"/>
</dbReference>
<dbReference type="GO" id="GO:0016491">
    <property type="term" value="F:oxidoreductase activity"/>
    <property type="evidence" value="ECO:0007669"/>
    <property type="project" value="UniProtKB-KW"/>
</dbReference>
<dbReference type="InterPro" id="IPR043144">
    <property type="entry name" value="Mal/L-sulf/L-lact_DH-like_ah"/>
</dbReference>
<evidence type="ECO:0000313" key="3">
    <source>
        <dbReference type="EMBL" id="MBJ7597396.1"/>
    </source>
</evidence>
<dbReference type="InterPro" id="IPR036111">
    <property type="entry name" value="Mal/L-sulfo/L-lacto_DH-like_sf"/>
</dbReference>
<accession>A0A934N6A4</accession>
<dbReference type="Gene3D" id="3.30.1370.60">
    <property type="entry name" value="Hypothetical oxidoreductase yiak, domain 2"/>
    <property type="match status" value="1"/>
</dbReference>
<dbReference type="PANTHER" id="PTHR11091:SF0">
    <property type="entry name" value="MALATE DEHYDROGENASE"/>
    <property type="match status" value="1"/>
</dbReference>
<dbReference type="Pfam" id="PF02615">
    <property type="entry name" value="Ldh_2"/>
    <property type="match status" value="1"/>
</dbReference>
<dbReference type="EMBL" id="JAEKNR010000060">
    <property type="protein sequence ID" value="MBJ7597396.1"/>
    <property type="molecule type" value="Genomic_DNA"/>
</dbReference>
<protein>
    <submittedName>
        <fullName evidence="3">Ldh family oxidoreductase</fullName>
    </submittedName>
</protein>
<evidence type="ECO:0000256" key="2">
    <source>
        <dbReference type="ARBA" id="ARBA00023002"/>
    </source>
</evidence>
<organism evidence="3 4">
    <name type="scientific">Candidatus Nephthysia bennettiae</name>
    <dbReference type="NCBI Taxonomy" id="3127016"/>
    <lineage>
        <taxon>Bacteria</taxon>
        <taxon>Bacillati</taxon>
        <taxon>Candidatus Dormiibacterota</taxon>
        <taxon>Candidatus Dormibacteria</taxon>
        <taxon>Candidatus Dormibacterales</taxon>
        <taxon>Candidatus Dormibacteraceae</taxon>
        <taxon>Candidatus Nephthysia</taxon>
    </lineage>
</organism>
<proteinExistence type="inferred from homology"/>
<dbReference type="SUPFAM" id="SSF89733">
    <property type="entry name" value="L-sulfolactate dehydrogenase-like"/>
    <property type="match status" value="1"/>
</dbReference>
<dbReference type="InterPro" id="IPR003767">
    <property type="entry name" value="Malate/L-lactate_DH-like"/>
</dbReference>
<gene>
    <name evidence="3" type="ORF">JF922_04840</name>
</gene>